<feature type="coiled-coil region" evidence="1">
    <location>
        <begin position="224"/>
        <end position="260"/>
    </location>
</feature>
<dbReference type="VEuPathDB" id="PlasmoDB:PVW1_030005600"/>
<dbReference type="AlphaFoldDB" id="A0A1G4E6L8"/>
<dbReference type="Proteomes" id="UP000196402">
    <property type="component" value="Unassembled WGS sequence"/>
</dbReference>
<evidence type="ECO:0000313" key="3">
    <source>
        <dbReference type="Proteomes" id="UP000196402"/>
    </source>
</evidence>
<dbReference type="VEuPathDB" id="PlasmoDB:PVPAM_000039000"/>
<protein>
    <submittedName>
        <fullName evidence="2">VIR protein</fullName>
    </submittedName>
</protein>
<sequence>MPNDPLKPKPEYFSYNDYTRVRNKLKKCNYNYENNERFANILSRITNKKAVNWYDKIFACLHNYLTYNNGFTGISVEHTCKYINFWLNGEVRESGNEKFQSHFNSFKDFANNYAFVEQNHYNDSCKKYINKIEDGHHGRMKYLYEFYDFYDELRDQNYWRKTNPCDKVLKNSFIYSRAIEDYYEKYPKLYAKISPVRDLIDEILNKGPKLCERTVYFTIPPKFLKDEETRLQKIQEAERLKKQQEDERQIRERQAELEAQNRMQQMSTNHGVQQEGLREAGPQLLEELGNSRETVNLQKQQASGALSYTWRSDNSGRYEHVNEPVLRQQYEGQLDTTVPPPGNEDTKPDGSILGSLRLPSGITEVLGSVEPGPVLGVSGGMGALFLLFKYTPVGTFFRGGRVRARRIPSGFSGPFPGDFANFQDYGGGFVGYSPMDINPLAE</sequence>
<evidence type="ECO:0000256" key="1">
    <source>
        <dbReference type="SAM" id="Coils"/>
    </source>
</evidence>
<reference evidence="2 3" key="1">
    <citation type="submission" date="2016-07" db="EMBL/GenBank/DDBJ databases">
        <authorList>
            <consortium name="Pathogen Informatics"/>
        </authorList>
    </citation>
    <scope>NUCLEOTIDE SEQUENCE [LARGE SCALE GENOMIC DNA]</scope>
</reference>
<dbReference type="Pfam" id="PF05795">
    <property type="entry name" value="Plasmodium_Vir"/>
    <property type="match status" value="1"/>
</dbReference>
<keyword evidence="1" id="KW-0175">Coiled coil</keyword>
<organism evidence="2 3">
    <name type="scientific">Plasmodium vivax</name>
    <name type="common">malaria parasite P. vivax</name>
    <dbReference type="NCBI Taxonomy" id="5855"/>
    <lineage>
        <taxon>Eukaryota</taxon>
        <taxon>Sar</taxon>
        <taxon>Alveolata</taxon>
        <taxon>Apicomplexa</taxon>
        <taxon>Aconoidasida</taxon>
        <taxon>Haemosporida</taxon>
        <taxon>Plasmodiidae</taxon>
        <taxon>Plasmodium</taxon>
        <taxon>Plasmodium (Plasmodium)</taxon>
    </lineage>
</organism>
<name>A0A1G4E6L8_PLAVI</name>
<accession>A0A1G4E6L8</accession>
<gene>
    <name evidence="2" type="ORF">PVT01_000047300</name>
</gene>
<dbReference type="VEuPathDB" id="PlasmoDB:PVP01_0004170"/>
<proteinExistence type="predicted"/>
<dbReference type="VEuPathDB" id="PlasmoDB:PVX_108255"/>
<dbReference type="EMBL" id="FLYH01000101">
    <property type="protein sequence ID" value="SCA59849.1"/>
    <property type="molecule type" value="Genomic_DNA"/>
</dbReference>
<evidence type="ECO:0000313" key="2">
    <source>
        <dbReference type="EMBL" id="SCA59849.1"/>
    </source>
</evidence>
<dbReference type="InterPro" id="IPR008780">
    <property type="entry name" value="Plasmodium_Vir"/>
</dbReference>